<dbReference type="EMBL" id="SJOL01007257">
    <property type="protein sequence ID" value="TGZ63246.1"/>
    <property type="molecule type" value="Genomic_DNA"/>
</dbReference>
<gene>
    <name evidence="3" type="ORF">CRM22_007033</name>
</gene>
<dbReference type="Gene3D" id="2.130.10.10">
    <property type="entry name" value="YVTN repeat-like/Quinoprotein amine dehydrogenase"/>
    <property type="match status" value="1"/>
</dbReference>
<dbReference type="InterPro" id="IPR019775">
    <property type="entry name" value="WD40_repeat_CS"/>
</dbReference>
<protein>
    <submittedName>
        <fullName evidence="3">Uncharacterized protein</fullName>
    </submittedName>
</protein>
<comment type="caution">
    <text evidence="3">The sequence shown here is derived from an EMBL/GenBank/DDBJ whole genome shotgun (WGS) entry which is preliminary data.</text>
</comment>
<evidence type="ECO:0000313" key="3">
    <source>
        <dbReference type="EMBL" id="TGZ63246.1"/>
    </source>
</evidence>
<dbReference type="PANTHER" id="PTHR46853:SF1">
    <property type="entry name" value="METHYLOSOME PROTEIN 50"/>
    <property type="match status" value="1"/>
</dbReference>
<dbReference type="Proteomes" id="UP000308267">
    <property type="component" value="Unassembled WGS sequence"/>
</dbReference>
<organism evidence="3 4">
    <name type="scientific">Opisthorchis felineus</name>
    <dbReference type="NCBI Taxonomy" id="147828"/>
    <lineage>
        <taxon>Eukaryota</taxon>
        <taxon>Metazoa</taxon>
        <taxon>Spiralia</taxon>
        <taxon>Lophotrochozoa</taxon>
        <taxon>Platyhelminthes</taxon>
        <taxon>Trematoda</taxon>
        <taxon>Digenea</taxon>
        <taxon>Opisthorchiida</taxon>
        <taxon>Opisthorchiata</taxon>
        <taxon>Opisthorchiidae</taxon>
        <taxon>Opisthorchis</taxon>
    </lineage>
</organism>
<evidence type="ECO:0000256" key="2">
    <source>
        <dbReference type="ARBA" id="ARBA00022490"/>
    </source>
</evidence>
<dbReference type="AlphaFoldDB" id="A0A4S2LK09"/>
<dbReference type="InterPro" id="IPR036322">
    <property type="entry name" value="WD40_repeat_dom_sf"/>
</dbReference>
<evidence type="ECO:0000256" key="1">
    <source>
        <dbReference type="ARBA" id="ARBA00004496"/>
    </source>
</evidence>
<dbReference type="InterPro" id="IPR052139">
    <property type="entry name" value="Methylosome_Comp_WDR77"/>
</dbReference>
<name>A0A4S2LK09_OPIFE</name>
<sequence length="444" mass="47016">MVASGLMMAHSQTADSPMYDDKIMLPTYSALGLCNGTLLVGLSSSFGNYWTGGLGIYRHFENELEPKSSHSALDLTGSLEVFTPFEASVASIATLGGSGLRHTTSTAVGLDDGSIHLLRLASKYAAADGDQEESEQLALSVNSATYHDAAIQRLVDGKETLVSLDVDGSVKIWDVESLIPISSWSIASSSWPIGGRALPPDISFSPESMTLATVLPCDTVRQLALWDLRSSLLRGPSLRCSNMLDSSSKDLPSSIAWLSSNLLLLGTFHGTVHVCDIRNLPALGKSNSVDSMDVGHWLNDGLPGAGDNGSRQILQIVTQTSAALADHSLSRFVALVGLAGSVVVLQLDSAQGNLPSLSYCYHNKQSACPTSHIRRGTGLFLPTVDASDWRLLHSTGLPQSTCTAKPTTDQPGSMLLHCGISSTSSPTASVHHVRCLTSVEQLDL</sequence>
<dbReference type="SUPFAM" id="SSF50978">
    <property type="entry name" value="WD40 repeat-like"/>
    <property type="match status" value="1"/>
</dbReference>
<dbReference type="InterPro" id="IPR015943">
    <property type="entry name" value="WD40/YVTN_repeat-like_dom_sf"/>
</dbReference>
<keyword evidence="4" id="KW-1185">Reference proteome</keyword>
<comment type="subcellular location">
    <subcellularLocation>
        <location evidence="1">Cytoplasm</location>
    </subcellularLocation>
</comment>
<proteinExistence type="predicted"/>
<dbReference type="PROSITE" id="PS00678">
    <property type="entry name" value="WD_REPEATS_1"/>
    <property type="match status" value="1"/>
</dbReference>
<dbReference type="PANTHER" id="PTHR46853">
    <property type="entry name" value="METHYLOSOME PROTEIN 50"/>
    <property type="match status" value="1"/>
</dbReference>
<reference evidence="3 4" key="1">
    <citation type="journal article" date="2019" name="BMC Genomics">
        <title>New insights from Opisthorchis felineus genome: update on genomics of the epidemiologically important liver flukes.</title>
        <authorList>
            <person name="Ershov N.I."/>
            <person name="Mordvinov V.A."/>
            <person name="Prokhortchouk E.B."/>
            <person name="Pakharukova M.Y."/>
            <person name="Gunbin K.V."/>
            <person name="Ustyantsev K."/>
            <person name="Genaev M.A."/>
            <person name="Blinov A.G."/>
            <person name="Mazur A."/>
            <person name="Boulygina E."/>
            <person name="Tsygankova S."/>
            <person name="Khrameeva E."/>
            <person name="Chekanov N."/>
            <person name="Fan G."/>
            <person name="Xiao A."/>
            <person name="Zhang H."/>
            <person name="Xu X."/>
            <person name="Yang H."/>
            <person name="Solovyev V."/>
            <person name="Lee S.M."/>
            <person name="Liu X."/>
            <person name="Afonnikov D.A."/>
            <person name="Skryabin K.G."/>
        </authorList>
    </citation>
    <scope>NUCLEOTIDE SEQUENCE [LARGE SCALE GENOMIC DNA]</scope>
    <source>
        <strain evidence="3">AK-0245</strain>
        <tissue evidence="3">Whole organism</tissue>
    </source>
</reference>
<evidence type="ECO:0000313" key="4">
    <source>
        <dbReference type="Proteomes" id="UP000308267"/>
    </source>
</evidence>
<dbReference type="GO" id="GO:0034709">
    <property type="term" value="C:methylosome"/>
    <property type="evidence" value="ECO:0007669"/>
    <property type="project" value="TreeGrafter"/>
</dbReference>
<accession>A0A4S2LK09</accession>
<dbReference type="OrthoDB" id="6253865at2759"/>
<keyword evidence="2" id="KW-0963">Cytoplasm</keyword>